<dbReference type="InterPro" id="IPR003439">
    <property type="entry name" value="ABC_transporter-like_ATP-bd"/>
</dbReference>
<dbReference type="PROSITE" id="PS50893">
    <property type="entry name" value="ABC_TRANSPORTER_2"/>
    <property type="match status" value="1"/>
</dbReference>
<comment type="caution">
    <text evidence="10">The sequence shown here is derived from an EMBL/GenBank/DDBJ whole genome shotgun (WGS) entry which is preliminary data.</text>
</comment>
<comment type="subunit">
    <text evidence="8">The complex is composed of two ATP-binding proteins (PotA), two transmembrane proteins (PotB and PotC) and a solute-binding protein (PotD).</text>
</comment>
<feature type="domain" description="ABC transporter" evidence="9">
    <location>
        <begin position="19"/>
        <end position="249"/>
    </location>
</feature>
<accession>A0AAV3U101</accession>
<sequence length="376" mass="41171">MATASPSNAEIVIQPDDYLSLHKVSKHFGAFTAVSNVDLSINKGEIFALLGASGCGKSTLLRMLAGFENTSSGDILLDGSSINGLSPHQRPINMMFQSYALFPHMTVEQNLAFGLKQDKTPKVDIKQQVAAMLELVQMQHLSKRKPHQLSGGQQQRVALARALIKKPKLLLLDEPMGALDKKLRSRMQLEVVNIIESLGVTCVMVTHDQEEAMTMADRIAIMDAGEIKQVGTPDEIYEQPNSRYTAEFIGSVNIFDGAIVDDEADHVTVVSEDCPEPIYIGHGITCFEGQEVSVALRPEKVAISKEVPAQGHNRAQGKVKEIAYLGSHSVYHVALASGKIVLATELNAERWAGEKITWEDEVWVYWSEHAGVVLTA</sequence>
<dbReference type="InterPro" id="IPR005893">
    <property type="entry name" value="PotA-like"/>
</dbReference>
<reference evidence="11" key="1">
    <citation type="journal article" date="2019" name="Int. J. Syst. Evol. Microbiol.">
        <title>The Global Catalogue of Microorganisms (GCM) 10K type strain sequencing project: providing services to taxonomists for standard genome sequencing and annotation.</title>
        <authorList>
            <consortium name="The Broad Institute Genomics Platform"/>
            <consortium name="The Broad Institute Genome Sequencing Center for Infectious Disease"/>
            <person name="Wu L."/>
            <person name="Ma J."/>
        </authorList>
    </citation>
    <scope>NUCLEOTIDE SEQUENCE [LARGE SCALE GENOMIC DNA]</scope>
    <source>
        <strain evidence="11">JCM 19134</strain>
    </source>
</reference>
<dbReference type="PANTHER" id="PTHR42781:SF5">
    <property type="entry name" value="PUTRESCINE TRANSPORT ATP-BINDING PROTEIN POTG"/>
    <property type="match status" value="1"/>
</dbReference>
<dbReference type="SUPFAM" id="SSF52540">
    <property type="entry name" value="P-loop containing nucleoside triphosphate hydrolases"/>
    <property type="match status" value="1"/>
</dbReference>
<organism evidence="10 11">
    <name type="scientific">Halioxenophilus aromaticivorans</name>
    <dbReference type="NCBI Taxonomy" id="1306992"/>
    <lineage>
        <taxon>Bacteria</taxon>
        <taxon>Pseudomonadati</taxon>
        <taxon>Pseudomonadota</taxon>
        <taxon>Gammaproteobacteria</taxon>
        <taxon>Alteromonadales</taxon>
        <taxon>Alteromonadaceae</taxon>
        <taxon>Halioxenophilus</taxon>
    </lineage>
</organism>
<dbReference type="GO" id="GO:0043190">
    <property type="term" value="C:ATP-binding cassette (ABC) transporter complex"/>
    <property type="evidence" value="ECO:0007669"/>
    <property type="project" value="InterPro"/>
</dbReference>
<keyword evidence="2 8" id="KW-1003">Cell membrane</keyword>
<keyword evidence="7 8" id="KW-0472">Membrane</keyword>
<dbReference type="NCBIfam" id="TIGR01187">
    <property type="entry name" value="potA"/>
    <property type="match status" value="1"/>
</dbReference>
<keyword evidence="11" id="KW-1185">Reference proteome</keyword>
<protein>
    <recommendedName>
        <fullName evidence="8">Spermidine/putrescine import ATP-binding protein PotA</fullName>
        <ecNumber evidence="8">7.6.2.11</ecNumber>
    </recommendedName>
</protein>
<keyword evidence="5 8" id="KW-0067">ATP-binding</keyword>
<evidence type="ECO:0000256" key="7">
    <source>
        <dbReference type="ARBA" id="ARBA00023136"/>
    </source>
</evidence>
<dbReference type="EMBL" id="BAABLX010000009">
    <property type="protein sequence ID" value="GAA4938466.1"/>
    <property type="molecule type" value="Genomic_DNA"/>
</dbReference>
<evidence type="ECO:0000256" key="6">
    <source>
        <dbReference type="ARBA" id="ARBA00022967"/>
    </source>
</evidence>
<name>A0AAV3U101_9ALTE</name>
<keyword evidence="1 8" id="KW-0813">Transport</keyword>
<dbReference type="InterPro" id="IPR027417">
    <property type="entry name" value="P-loop_NTPase"/>
</dbReference>
<dbReference type="PROSITE" id="PS00211">
    <property type="entry name" value="ABC_TRANSPORTER_1"/>
    <property type="match status" value="1"/>
</dbReference>
<dbReference type="InterPro" id="IPR013611">
    <property type="entry name" value="Transp-assoc_OB_typ2"/>
</dbReference>
<dbReference type="RefSeq" id="WP_345419691.1">
    <property type="nucleotide sequence ID" value="NZ_AP031496.1"/>
</dbReference>
<dbReference type="SUPFAM" id="SSF50331">
    <property type="entry name" value="MOP-like"/>
    <property type="match status" value="1"/>
</dbReference>
<dbReference type="InterPro" id="IPR050093">
    <property type="entry name" value="ABC_SmlMolc_Importer"/>
</dbReference>
<dbReference type="InterPro" id="IPR003593">
    <property type="entry name" value="AAA+_ATPase"/>
</dbReference>
<keyword evidence="6 8" id="KW-1278">Translocase</keyword>
<comment type="similarity">
    <text evidence="8">Belongs to the ABC transporter superfamily. Spermidine/putrescine importer (TC 3.A.1.11.1) family.</text>
</comment>
<keyword evidence="3" id="KW-0997">Cell inner membrane</keyword>
<proteinExistence type="inferred from homology"/>
<evidence type="ECO:0000256" key="4">
    <source>
        <dbReference type="ARBA" id="ARBA00022741"/>
    </source>
</evidence>
<dbReference type="Proteomes" id="UP001409585">
    <property type="component" value="Unassembled WGS sequence"/>
</dbReference>
<keyword evidence="4 8" id="KW-0547">Nucleotide-binding</keyword>
<dbReference type="EC" id="7.6.2.11" evidence="8"/>
<dbReference type="GO" id="GO:0005524">
    <property type="term" value="F:ATP binding"/>
    <property type="evidence" value="ECO:0007669"/>
    <property type="project" value="UniProtKB-KW"/>
</dbReference>
<evidence type="ECO:0000256" key="3">
    <source>
        <dbReference type="ARBA" id="ARBA00022519"/>
    </source>
</evidence>
<dbReference type="Gene3D" id="2.40.50.100">
    <property type="match status" value="1"/>
</dbReference>
<gene>
    <name evidence="8 10" type="primary">potA</name>
    <name evidence="10" type="ORF">GCM10025791_15610</name>
</gene>
<evidence type="ECO:0000256" key="2">
    <source>
        <dbReference type="ARBA" id="ARBA00022475"/>
    </source>
</evidence>
<dbReference type="PANTHER" id="PTHR42781">
    <property type="entry name" value="SPERMIDINE/PUTRESCINE IMPORT ATP-BINDING PROTEIN POTA"/>
    <property type="match status" value="1"/>
</dbReference>
<evidence type="ECO:0000256" key="1">
    <source>
        <dbReference type="ARBA" id="ARBA00022448"/>
    </source>
</evidence>
<dbReference type="Pfam" id="PF00005">
    <property type="entry name" value="ABC_tran"/>
    <property type="match status" value="1"/>
</dbReference>
<dbReference type="InterPro" id="IPR008995">
    <property type="entry name" value="Mo/tungstate-bd_C_term_dom"/>
</dbReference>
<dbReference type="GO" id="GO:0015417">
    <property type="term" value="F:ABC-type polyamine transporter activity"/>
    <property type="evidence" value="ECO:0007669"/>
    <property type="project" value="UniProtKB-EC"/>
</dbReference>
<comment type="catalytic activity">
    <reaction evidence="8">
        <text>ATP + H2O + polyamine-[polyamine-binding protein]Side 1 = ADP + phosphate + polyamineSide 2 + [polyamine-binding protein]Side 1.</text>
        <dbReference type="EC" id="7.6.2.11"/>
    </reaction>
</comment>
<dbReference type="InterPro" id="IPR017871">
    <property type="entry name" value="ABC_transporter-like_CS"/>
</dbReference>
<dbReference type="Gene3D" id="3.40.50.300">
    <property type="entry name" value="P-loop containing nucleotide triphosphate hydrolases"/>
    <property type="match status" value="1"/>
</dbReference>
<dbReference type="FunFam" id="3.40.50.300:FF:000133">
    <property type="entry name" value="Spermidine/putrescine import ATP-binding protein PotA"/>
    <property type="match status" value="1"/>
</dbReference>
<evidence type="ECO:0000313" key="10">
    <source>
        <dbReference type="EMBL" id="GAA4938466.1"/>
    </source>
</evidence>
<evidence type="ECO:0000256" key="8">
    <source>
        <dbReference type="RuleBase" id="RU364083"/>
    </source>
</evidence>
<dbReference type="AlphaFoldDB" id="A0AAV3U101"/>
<dbReference type="SMART" id="SM00382">
    <property type="entry name" value="AAA"/>
    <property type="match status" value="1"/>
</dbReference>
<dbReference type="Pfam" id="PF08402">
    <property type="entry name" value="TOBE_2"/>
    <property type="match status" value="1"/>
</dbReference>
<evidence type="ECO:0000256" key="5">
    <source>
        <dbReference type="ARBA" id="ARBA00022840"/>
    </source>
</evidence>
<comment type="function">
    <text evidence="8">Part of the ABC transporter complex PotABCD involved in spermidine/putrescine import. Responsible for energy coupling to the transport system.</text>
</comment>
<dbReference type="GO" id="GO:0015847">
    <property type="term" value="P:putrescine transport"/>
    <property type="evidence" value="ECO:0007669"/>
    <property type="project" value="UniProtKB-ARBA"/>
</dbReference>
<evidence type="ECO:0000259" key="9">
    <source>
        <dbReference type="PROSITE" id="PS50893"/>
    </source>
</evidence>
<dbReference type="GO" id="GO:0016887">
    <property type="term" value="F:ATP hydrolysis activity"/>
    <property type="evidence" value="ECO:0007669"/>
    <property type="project" value="InterPro"/>
</dbReference>
<evidence type="ECO:0000313" key="11">
    <source>
        <dbReference type="Proteomes" id="UP001409585"/>
    </source>
</evidence>